<sequence>MPGPRPRRRLATLLAAVILAIGLVFLLVHTRVAEPAEPGEKPKLALFTSLPLFWAEAPDLATMLRDDRPPHWARGALERRYVVAPLDTLEPGPGGLDGTERLALIQPRPLSPSENVALDRWVREGGSLLLFADPALTEDSSFAMGDKRRPQDIAMLSPILSRWGLKLMFDDEQPLGLHDVGVGAARLPVNLPGHFVLSPGGAEGRCALAEGGLVASCSIGRGRVLAVADAALFETAPDEADRATRSRALFPLLDRAFGADPAS</sequence>
<protein>
    <submittedName>
        <fullName evidence="2">ABC transporter</fullName>
    </submittedName>
</protein>
<accession>A0ABV8RQQ1</accession>
<proteinExistence type="predicted"/>
<gene>
    <name evidence="2" type="ORF">ACFO0A_05925</name>
</gene>
<evidence type="ECO:0000313" key="2">
    <source>
        <dbReference type="EMBL" id="MFC4294596.1"/>
    </source>
</evidence>
<name>A0ABV8RQQ1_9SPHN</name>
<dbReference type="EMBL" id="JBHSDR010000003">
    <property type="protein sequence ID" value="MFC4294596.1"/>
    <property type="molecule type" value="Genomic_DNA"/>
</dbReference>
<organism evidence="2 3">
    <name type="scientific">Novosphingobium tardum</name>
    <dbReference type="NCBI Taxonomy" id="1538021"/>
    <lineage>
        <taxon>Bacteria</taxon>
        <taxon>Pseudomonadati</taxon>
        <taxon>Pseudomonadota</taxon>
        <taxon>Alphaproteobacteria</taxon>
        <taxon>Sphingomonadales</taxon>
        <taxon>Sphingomonadaceae</taxon>
        <taxon>Novosphingobium</taxon>
    </lineage>
</organism>
<comment type="caution">
    <text evidence="2">The sequence shown here is derived from an EMBL/GenBank/DDBJ whole genome shotgun (WGS) entry which is preliminary data.</text>
</comment>
<evidence type="ECO:0000259" key="1">
    <source>
        <dbReference type="Pfam" id="PF09822"/>
    </source>
</evidence>
<evidence type="ECO:0000313" key="3">
    <source>
        <dbReference type="Proteomes" id="UP001595828"/>
    </source>
</evidence>
<feature type="domain" description="ABC-type uncharacterised transport system" evidence="1">
    <location>
        <begin position="67"/>
        <end position="168"/>
    </location>
</feature>
<dbReference type="RefSeq" id="WP_379538045.1">
    <property type="nucleotide sequence ID" value="NZ_JBHSDR010000003.1"/>
</dbReference>
<dbReference type="InterPro" id="IPR019196">
    <property type="entry name" value="ABC_transp_unknown"/>
</dbReference>
<keyword evidence="3" id="KW-1185">Reference proteome</keyword>
<dbReference type="Pfam" id="PF09822">
    <property type="entry name" value="ABC_transp_aux"/>
    <property type="match status" value="1"/>
</dbReference>
<reference evidence="3" key="1">
    <citation type="journal article" date="2019" name="Int. J. Syst. Evol. Microbiol.">
        <title>The Global Catalogue of Microorganisms (GCM) 10K type strain sequencing project: providing services to taxonomists for standard genome sequencing and annotation.</title>
        <authorList>
            <consortium name="The Broad Institute Genomics Platform"/>
            <consortium name="The Broad Institute Genome Sequencing Center for Infectious Disease"/>
            <person name="Wu L."/>
            <person name="Ma J."/>
        </authorList>
    </citation>
    <scope>NUCLEOTIDE SEQUENCE [LARGE SCALE GENOMIC DNA]</scope>
    <source>
        <strain evidence="3">CGMCC 1.12989</strain>
    </source>
</reference>
<dbReference type="Proteomes" id="UP001595828">
    <property type="component" value="Unassembled WGS sequence"/>
</dbReference>